<keyword evidence="4" id="KW-1185">Reference proteome</keyword>
<gene>
    <name evidence="3" type="ORF">HS088_TW14G00888</name>
</gene>
<feature type="region of interest" description="Disordered" evidence="1">
    <location>
        <begin position="91"/>
        <end position="226"/>
    </location>
</feature>
<sequence length="226" mass="24410">MGTKVKGLLKGFRYISQMFDEKEPEMQIGLPTDVKHVAHIGWEGPSANTPSWMNGFKSAPELSASEPLSLIGEAKSPFTNKLSLEDVHQIEQNGNKKPKHRSRRSTNTTGSALNSPTRRGSDAPKPSRRNHNSNFGSPSQDSSGSSRTSRRHQTSSLGLESPSHEQPTIPKQSRQKKSKGGSGGSSRSSRLKGQNPIETSSDAGSVSESMEGLKTNEDQLGSVLET</sequence>
<feature type="compositionally biased region" description="Polar residues" evidence="1">
    <location>
        <begin position="105"/>
        <end position="118"/>
    </location>
</feature>
<dbReference type="InterPro" id="IPR000095">
    <property type="entry name" value="CRIB_dom"/>
</dbReference>
<dbReference type="EMBL" id="JAAARO010000014">
    <property type="protein sequence ID" value="KAF5736736.1"/>
    <property type="molecule type" value="Genomic_DNA"/>
</dbReference>
<evidence type="ECO:0000259" key="2">
    <source>
        <dbReference type="PROSITE" id="PS50108"/>
    </source>
</evidence>
<dbReference type="PROSITE" id="PS50108">
    <property type="entry name" value="CRIB"/>
    <property type="match status" value="1"/>
</dbReference>
<feature type="compositionally biased region" description="Low complexity" evidence="1">
    <location>
        <begin position="185"/>
        <end position="194"/>
    </location>
</feature>
<dbReference type="SMART" id="SM00285">
    <property type="entry name" value="PBD"/>
    <property type="match status" value="1"/>
</dbReference>
<protein>
    <submittedName>
        <fullName evidence="3">CRIB domain-containing protein RIC7-like</fullName>
    </submittedName>
</protein>
<dbReference type="InParanoid" id="A0A7J7CS81"/>
<dbReference type="PANTHER" id="PTHR46325:SF40">
    <property type="entry name" value="CRIB DOMAIN-CONTAINING PROTEIN"/>
    <property type="match status" value="1"/>
</dbReference>
<organism evidence="3 4">
    <name type="scientific">Tripterygium wilfordii</name>
    <name type="common">Thunder God vine</name>
    <dbReference type="NCBI Taxonomy" id="458696"/>
    <lineage>
        <taxon>Eukaryota</taxon>
        <taxon>Viridiplantae</taxon>
        <taxon>Streptophyta</taxon>
        <taxon>Embryophyta</taxon>
        <taxon>Tracheophyta</taxon>
        <taxon>Spermatophyta</taxon>
        <taxon>Magnoliopsida</taxon>
        <taxon>eudicotyledons</taxon>
        <taxon>Gunneridae</taxon>
        <taxon>Pentapetalae</taxon>
        <taxon>rosids</taxon>
        <taxon>fabids</taxon>
        <taxon>Celastrales</taxon>
        <taxon>Celastraceae</taxon>
        <taxon>Tripterygium</taxon>
    </lineage>
</organism>
<reference evidence="3 4" key="1">
    <citation type="journal article" date="2020" name="Nat. Commun.">
        <title>Genome of Tripterygium wilfordii and identification of cytochrome P450 involved in triptolide biosynthesis.</title>
        <authorList>
            <person name="Tu L."/>
            <person name="Su P."/>
            <person name="Zhang Z."/>
            <person name="Gao L."/>
            <person name="Wang J."/>
            <person name="Hu T."/>
            <person name="Zhou J."/>
            <person name="Zhang Y."/>
            <person name="Zhao Y."/>
            <person name="Liu Y."/>
            <person name="Song Y."/>
            <person name="Tong Y."/>
            <person name="Lu Y."/>
            <person name="Yang J."/>
            <person name="Xu C."/>
            <person name="Jia M."/>
            <person name="Peters R.J."/>
            <person name="Huang L."/>
            <person name="Gao W."/>
        </authorList>
    </citation>
    <scope>NUCLEOTIDE SEQUENCE [LARGE SCALE GENOMIC DNA]</scope>
    <source>
        <strain evidence="4">cv. XIE 37</strain>
        <tissue evidence="3">Leaf</tissue>
    </source>
</reference>
<evidence type="ECO:0000313" key="4">
    <source>
        <dbReference type="Proteomes" id="UP000593562"/>
    </source>
</evidence>
<comment type="caution">
    <text evidence="3">The sequence shown here is derived from an EMBL/GenBank/DDBJ whole genome shotgun (WGS) entry which is preliminary data.</text>
</comment>
<evidence type="ECO:0000313" key="3">
    <source>
        <dbReference type="EMBL" id="KAF5736736.1"/>
    </source>
</evidence>
<dbReference type="FunCoup" id="A0A7J7CS81">
    <property type="interactions" value="51"/>
</dbReference>
<dbReference type="PANTHER" id="PTHR46325">
    <property type="entry name" value="CRIB DOMAIN-CONTAINING PROTEIN RIC8"/>
    <property type="match status" value="1"/>
</dbReference>
<dbReference type="AlphaFoldDB" id="A0A7J7CS81"/>
<feature type="compositionally biased region" description="Polar residues" evidence="1">
    <location>
        <begin position="196"/>
        <end position="208"/>
    </location>
</feature>
<dbReference type="Proteomes" id="UP000593562">
    <property type="component" value="Unassembled WGS sequence"/>
</dbReference>
<accession>A0A7J7CS81</accession>
<dbReference type="FunFam" id="3.90.810.10:FF:000029">
    <property type="entry name" value="Elongation factor Ts, mitochondrial"/>
    <property type="match status" value="1"/>
</dbReference>
<dbReference type="CDD" id="cd00132">
    <property type="entry name" value="CRIB"/>
    <property type="match status" value="1"/>
</dbReference>
<evidence type="ECO:0000256" key="1">
    <source>
        <dbReference type="SAM" id="MobiDB-lite"/>
    </source>
</evidence>
<dbReference type="Pfam" id="PF00786">
    <property type="entry name" value="PBD"/>
    <property type="match status" value="1"/>
</dbReference>
<feature type="compositionally biased region" description="Low complexity" evidence="1">
    <location>
        <begin position="132"/>
        <end position="147"/>
    </location>
</feature>
<proteinExistence type="predicted"/>
<feature type="domain" description="CRIB" evidence="2">
    <location>
        <begin position="28"/>
        <end position="41"/>
    </location>
</feature>
<name>A0A7J7CS81_TRIWF</name>